<protein>
    <recommendedName>
        <fullName evidence="3">Ankyrin repeat domain-containing protein</fullName>
    </recommendedName>
</protein>
<proteinExistence type="predicted"/>
<reference evidence="1 2" key="1">
    <citation type="submission" date="2011-02" db="EMBL/GenBank/DDBJ databases">
        <title>The Genome Sequence of Sphaeroforma arctica JP610.</title>
        <authorList>
            <consortium name="The Broad Institute Genome Sequencing Platform"/>
            <person name="Russ C."/>
            <person name="Cuomo C."/>
            <person name="Young S.K."/>
            <person name="Zeng Q."/>
            <person name="Gargeya S."/>
            <person name="Alvarado L."/>
            <person name="Berlin A."/>
            <person name="Chapman S.B."/>
            <person name="Chen Z."/>
            <person name="Freedman E."/>
            <person name="Gellesch M."/>
            <person name="Goldberg J."/>
            <person name="Griggs A."/>
            <person name="Gujja S."/>
            <person name="Heilman E."/>
            <person name="Heiman D."/>
            <person name="Howarth C."/>
            <person name="Mehta T."/>
            <person name="Neiman D."/>
            <person name="Pearson M."/>
            <person name="Roberts A."/>
            <person name="Saif S."/>
            <person name="Shea T."/>
            <person name="Shenoy N."/>
            <person name="Sisk P."/>
            <person name="Stolte C."/>
            <person name="Sykes S."/>
            <person name="White J."/>
            <person name="Yandava C."/>
            <person name="Burger G."/>
            <person name="Gray M.W."/>
            <person name="Holland P.W.H."/>
            <person name="King N."/>
            <person name="Lang F.B.F."/>
            <person name="Roger A.J."/>
            <person name="Ruiz-Trillo I."/>
            <person name="Haas B."/>
            <person name="Nusbaum C."/>
            <person name="Birren B."/>
        </authorList>
    </citation>
    <scope>NUCLEOTIDE SEQUENCE [LARGE SCALE GENOMIC DNA]</scope>
    <source>
        <strain evidence="1 2">JP610</strain>
    </source>
</reference>
<dbReference type="AlphaFoldDB" id="A0A0L0F5X4"/>
<evidence type="ECO:0008006" key="3">
    <source>
        <dbReference type="Google" id="ProtNLM"/>
    </source>
</evidence>
<dbReference type="RefSeq" id="XP_014146024.1">
    <property type="nucleotide sequence ID" value="XM_014290549.1"/>
</dbReference>
<sequence length="54" mass="5780">QHNSPLVNAAQRGHAEVLQLLLNDERVRADERGAEAFELAASGGFDTAGMVSFI</sequence>
<dbReference type="GeneID" id="25915833"/>
<name>A0A0L0F5X4_9EUKA</name>
<feature type="non-terminal residue" evidence="1">
    <location>
        <position position="1"/>
    </location>
</feature>
<evidence type="ECO:0000313" key="2">
    <source>
        <dbReference type="Proteomes" id="UP000054560"/>
    </source>
</evidence>
<accession>A0A0L0F5X4</accession>
<dbReference type="Proteomes" id="UP000054560">
    <property type="component" value="Unassembled WGS sequence"/>
</dbReference>
<evidence type="ECO:0000313" key="1">
    <source>
        <dbReference type="EMBL" id="KNC72122.1"/>
    </source>
</evidence>
<dbReference type="Gene3D" id="1.25.40.20">
    <property type="entry name" value="Ankyrin repeat-containing domain"/>
    <property type="match status" value="1"/>
</dbReference>
<organism evidence="1 2">
    <name type="scientific">Sphaeroforma arctica JP610</name>
    <dbReference type="NCBI Taxonomy" id="667725"/>
    <lineage>
        <taxon>Eukaryota</taxon>
        <taxon>Ichthyosporea</taxon>
        <taxon>Ichthyophonida</taxon>
        <taxon>Sphaeroforma</taxon>
    </lineage>
</organism>
<keyword evidence="2" id="KW-1185">Reference proteome</keyword>
<dbReference type="InterPro" id="IPR036770">
    <property type="entry name" value="Ankyrin_rpt-contain_sf"/>
</dbReference>
<gene>
    <name evidence="1" type="ORF">SARC_15329</name>
</gene>
<dbReference type="EMBL" id="KQ247544">
    <property type="protein sequence ID" value="KNC72122.1"/>
    <property type="molecule type" value="Genomic_DNA"/>
</dbReference>